<keyword evidence="3" id="KW-0378">Hydrolase</keyword>
<reference evidence="3 4" key="1">
    <citation type="submission" date="2022-04" db="EMBL/GenBank/DDBJ databases">
        <title>Genome draft of Actinomadura sp. ATCC 31491.</title>
        <authorList>
            <person name="Shi X."/>
            <person name="Du Y."/>
        </authorList>
    </citation>
    <scope>NUCLEOTIDE SEQUENCE [LARGE SCALE GENOMIC DNA]</scope>
    <source>
        <strain evidence="3 4">ATCC 31491</strain>
    </source>
</reference>
<evidence type="ECO:0000256" key="2">
    <source>
        <dbReference type="SAM" id="SignalP"/>
    </source>
</evidence>
<keyword evidence="2" id="KW-0732">Signal</keyword>
<protein>
    <submittedName>
        <fullName evidence="3">Glycoside hydrolase</fullName>
    </submittedName>
</protein>
<dbReference type="Gene3D" id="2.120.10.10">
    <property type="match status" value="1"/>
</dbReference>
<keyword evidence="4" id="KW-1185">Reference proteome</keyword>
<feature type="chain" id="PRO_5045601908" evidence="2">
    <location>
        <begin position="25"/>
        <end position="629"/>
    </location>
</feature>
<organism evidence="3 4">
    <name type="scientific">Actinomadura luzonensis</name>
    <dbReference type="NCBI Taxonomy" id="2805427"/>
    <lineage>
        <taxon>Bacteria</taxon>
        <taxon>Bacillati</taxon>
        <taxon>Actinomycetota</taxon>
        <taxon>Actinomycetes</taxon>
        <taxon>Streptosporangiales</taxon>
        <taxon>Thermomonosporaceae</taxon>
        <taxon>Actinomadura</taxon>
    </lineage>
</organism>
<dbReference type="RefSeq" id="WP_242376723.1">
    <property type="nucleotide sequence ID" value="NZ_JAKRKC020000002.1"/>
</dbReference>
<dbReference type="GO" id="GO:0016787">
    <property type="term" value="F:hydrolase activity"/>
    <property type="evidence" value="ECO:0007669"/>
    <property type="project" value="UniProtKB-KW"/>
</dbReference>
<dbReference type="InterPro" id="IPR036278">
    <property type="entry name" value="Sialidase_sf"/>
</dbReference>
<gene>
    <name evidence="3" type="ORF">MF672_036540</name>
</gene>
<sequence length="629" mass="65543">MRLRHALNLAAAGTLVLAAASLSASLPAPPAGAEAFGYQSLKPWQRRLASGALTEALAAPAAARLAPSGFRASAPGCAARRGDNVKVNVNCANVTDPDLQGRSQAQNETWIAADPYDARRVVAAYNDYRRGDGTCGVSYSRDGGDAWADATVPNQFTRGTAFGGAPREYWQGGGDPSVEWDSRGNVYLTCLAFNRGAAVSPNPDQSSGIYVFRSTGTGGASWNFTGRPVAEHDDTAGAGDFLLDKPLMAVDHYVSSPYRDRVYVTWTTFADDGTAYIYAARSLDYGETFGAPVLVSGDTALCAGGFGIPAPQGRCTVNQFSQPAVGPDGALYVVWANYNTVPTGAGDNHLQMLVARSADGGASFSAPVKAGDFYDLPDCATYQGGADPGRSCVPEKGATANSVFRATNYPYISVNPRNAAQVTVSYGSYVNRNSREATGCVPAGFTGPLGNPLYTGVKGPCNNDIVVSESADGGASFAGGATDVRALPSATDRPAQRTTDQFWHGAAYTPAGRFVVGYFDRQYGDASATGFSDVSLSARTGAGYATQRVTSSSMPPPTQFGGVFYGDYIQITAGAGGVLPLWMDTRQAALFLCPGTGVPGVPPRTCTAPAPQADPANEQEVYTARRAVS</sequence>
<evidence type="ECO:0000256" key="1">
    <source>
        <dbReference type="SAM" id="MobiDB-lite"/>
    </source>
</evidence>
<evidence type="ECO:0000313" key="3">
    <source>
        <dbReference type="EMBL" id="MCK2219265.1"/>
    </source>
</evidence>
<feature type="region of interest" description="Disordered" evidence="1">
    <location>
        <begin position="607"/>
        <end position="629"/>
    </location>
</feature>
<name>A0ABT0G3W2_9ACTN</name>
<dbReference type="CDD" id="cd15482">
    <property type="entry name" value="Sialidase_non-viral"/>
    <property type="match status" value="1"/>
</dbReference>
<evidence type="ECO:0000313" key="4">
    <source>
        <dbReference type="Proteomes" id="UP001317259"/>
    </source>
</evidence>
<dbReference type="Proteomes" id="UP001317259">
    <property type="component" value="Unassembled WGS sequence"/>
</dbReference>
<dbReference type="EMBL" id="JAKRKC020000002">
    <property type="protein sequence ID" value="MCK2219265.1"/>
    <property type="molecule type" value="Genomic_DNA"/>
</dbReference>
<proteinExistence type="predicted"/>
<feature type="signal peptide" evidence="2">
    <location>
        <begin position="1"/>
        <end position="24"/>
    </location>
</feature>
<accession>A0ABT0G3W2</accession>
<dbReference type="SUPFAM" id="SSF50939">
    <property type="entry name" value="Sialidases"/>
    <property type="match status" value="1"/>
</dbReference>
<comment type="caution">
    <text evidence="3">The sequence shown here is derived from an EMBL/GenBank/DDBJ whole genome shotgun (WGS) entry which is preliminary data.</text>
</comment>